<reference evidence="2" key="2">
    <citation type="submission" date="2015-07" db="EMBL/GenBank/DDBJ databases">
        <authorList>
            <person name="Noorani M."/>
        </authorList>
    </citation>
    <scope>NUCLEOTIDE SEQUENCE</scope>
    <source>
        <strain evidence="2">Yugu1</strain>
    </source>
</reference>
<name>A0A368QC34_SETIT</name>
<dbReference type="GO" id="GO:0003677">
    <property type="term" value="F:DNA binding"/>
    <property type="evidence" value="ECO:0007669"/>
    <property type="project" value="InterPro"/>
</dbReference>
<dbReference type="InterPro" id="IPR007199">
    <property type="entry name" value="Rep_factor-A_N"/>
</dbReference>
<dbReference type="PANTHER" id="PTHR47069:SF9">
    <property type="entry name" value="MYB_SANT-LIKE DOMAIN-CONTAINING PROTEIN"/>
    <property type="match status" value="1"/>
</dbReference>
<dbReference type="Gene3D" id="2.40.50.140">
    <property type="entry name" value="Nucleic acid-binding proteins"/>
    <property type="match status" value="1"/>
</dbReference>
<evidence type="ECO:0000313" key="2">
    <source>
        <dbReference type="EMBL" id="RCV15556.1"/>
    </source>
</evidence>
<dbReference type="GO" id="GO:0005634">
    <property type="term" value="C:nucleus"/>
    <property type="evidence" value="ECO:0007669"/>
    <property type="project" value="InterPro"/>
</dbReference>
<dbReference type="InterPro" id="IPR012340">
    <property type="entry name" value="NA-bd_OB-fold"/>
</dbReference>
<protein>
    <recommendedName>
        <fullName evidence="1">Replication factor-A protein 1 N-terminal domain-containing protein</fullName>
    </recommendedName>
</protein>
<accession>A0A368QC34</accession>
<dbReference type="AlphaFoldDB" id="A0A368QC34"/>
<feature type="domain" description="Replication factor-A protein 1 N-terminal" evidence="1">
    <location>
        <begin position="9"/>
        <end position="108"/>
    </location>
</feature>
<dbReference type="SUPFAM" id="SSF50249">
    <property type="entry name" value="Nucleic acid-binding proteins"/>
    <property type="match status" value="1"/>
</dbReference>
<dbReference type="PANTHER" id="PTHR47069">
    <property type="match status" value="1"/>
</dbReference>
<organism evidence="2">
    <name type="scientific">Setaria italica</name>
    <name type="common">Foxtail millet</name>
    <name type="synonym">Panicum italicum</name>
    <dbReference type="NCBI Taxonomy" id="4555"/>
    <lineage>
        <taxon>Eukaryota</taxon>
        <taxon>Viridiplantae</taxon>
        <taxon>Streptophyta</taxon>
        <taxon>Embryophyta</taxon>
        <taxon>Tracheophyta</taxon>
        <taxon>Spermatophyta</taxon>
        <taxon>Magnoliopsida</taxon>
        <taxon>Liliopsida</taxon>
        <taxon>Poales</taxon>
        <taxon>Poaceae</taxon>
        <taxon>PACMAD clade</taxon>
        <taxon>Panicoideae</taxon>
        <taxon>Panicodae</taxon>
        <taxon>Paniceae</taxon>
        <taxon>Cenchrinae</taxon>
        <taxon>Setaria</taxon>
    </lineage>
</organism>
<proteinExistence type="predicted"/>
<dbReference type="Pfam" id="PF04057">
    <property type="entry name" value="Rep-A_N"/>
    <property type="match status" value="1"/>
</dbReference>
<gene>
    <name evidence="2" type="ORF">SETIT_3G065600v2</name>
</gene>
<dbReference type="EMBL" id="CM003530">
    <property type="protein sequence ID" value="RCV15556.1"/>
    <property type="molecule type" value="Genomic_DNA"/>
</dbReference>
<evidence type="ECO:0000259" key="1">
    <source>
        <dbReference type="Pfam" id="PF04057"/>
    </source>
</evidence>
<dbReference type="KEGG" id="sita:105914147"/>
<sequence length="327" mass="36552">MGGGLEVDLSHGAVAAMWWSPGSRLRPVLQVADARHVPDGSGLSPALEQRYRIDLSDGVHSQPGTLAASLNRLVRDGTLRRGSVVRVLDFVCDYRRRTITVIQLQILQTECALIGSLKPYEPTRKSREFTTRSVRYALRPDCEPYFGGQHIHQSCIASEAEISANGLLYHGACGRDTQDKGTLLTVGGIRKATPSVGTEANAQDVYQDLMAASSAHNLSKRPSWEISVDSPPEKKSGSLEDYIRDLAETVAMRSLKRGDREQEELDRAMQLIEEDGLQEGSELYCQALYLCRNAMYRRAFTKIKTKEGRLNWIQFNWDRRTSRVIVV</sequence>
<reference evidence="2" key="1">
    <citation type="journal article" date="2012" name="Nat. Biotechnol.">
        <title>Reference genome sequence of the model plant Setaria.</title>
        <authorList>
            <person name="Bennetzen J.L."/>
            <person name="Schmutz J."/>
            <person name="Wang H."/>
            <person name="Percifield R."/>
            <person name="Hawkins J."/>
            <person name="Pontaroli A.C."/>
            <person name="Estep M."/>
            <person name="Feng L."/>
            <person name="Vaughn J.N."/>
            <person name="Grimwood J."/>
            <person name="Jenkins J."/>
            <person name="Barry K."/>
            <person name="Lindquist E."/>
            <person name="Hellsten U."/>
            <person name="Deshpande S."/>
            <person name="Wang X."/>
            <person name="Wu X."/>
            <person name="Mitros T."/>
            <person name="Triplett J."/>
            <person name="Yang X."/>
            <person name="Ye C.Y."/>
            <person name="Mauro-Herrera M."/>
            <person name="Wang L."/>
            <person name="Li P."/>
            <person name="Sharma M."/>
            <person name="Sharma R."/>
            <person name="Ronald P.C."/>
            <person name="Panaud O."/>
            <person name="Kellogg E.A."/>
            <person name="Brutnell T.P."/>
            <person name="Doust A.N."/>
            <person name="Tuskan G.A."/>
            <person name="Rokhsar D."/>
            <person name="Devos K.M."/>
        </authorList>
    </citation>
    <scope>NUCLEOTIDE SEQUENCE [LARGE SCALE GENOMIC DNA]</scope>
    <source>
        <strain evidence="2">Yugu1</strain>
    </source>
</reference>
<dbReference type="OrthoDB" id="695615at2759"/>
<dbReference type="GO" id="GO:0006260">
    <property type="term" value="P:DNA replication"/>
    <property type="evidence" value="ECO:0007669"/>
    <property type="project" value="InterPro"/>
</dbReference>
<dbReference type="STRING" id="4555.A0A368QC34"/>